<dbReference type="InterPro" id="IPR036737">
    <property type="entry name" value="OmpA-like_sf"/>
</dbReference>
<keyword evidence="2 4" id="KW-0472">Membrane</keyword>
<proteinExistence type="predicted"/>
<protein>
    <submittedName>
        <fullName evidence="8">OmpA family protein</fullName>
    </submittedName>
</protein>
<keyword evidence="3" id="KW-0998">Cell outer membrane</keyword>
<feature type="region of interest" description="Disordered" evidence="5">
    <location>
        <begin position="171"/>
        <end position="210"/>
    </location>
</feature>
<dbReference type="InterPro" id="IPR006665">
    <property type="entry name" value="OmpA-like"/>
</dbReference>
<dbReference type="SUPFAM" id="SSF103088">
    <property type="entry name" value="OmpA-like"/>
    <property type="match status" value="1"/>
</dbReference>
<dbReference type="PANTHER" id="PTHR30329:SF21">
    <property type="entry name" value="LIPOPROTEIN YIAD-RELATED"/>
    <property type="match status" value="1"/>
</dbReference>
<evidence type="ECO:0000313" key="8">
    <source>
        <dbReference type="EMBL" id="TXK49823.1"/>
    </source>
</evidence>
<keyword evidence="6" id="KW-0812">Transmembrane</keyword>
<evidence type="ECO:0000259" key="7">
    <source>
        <dbReference type="PROSITE" id="PS51123"/>
    </source>
</evidence>
<feature type="compositionally biased region" description="Polar residues" evidence="5">
    <location>
        <begin position="183"/>
        <end position="193"/>
    </location>
</feature>
<dbReference type="OrthoDB" id="853367at2"/>
<comment type="subcellular location">
    <subcellularLocation>
        <location evidence="1">Cell outer membrane</location>
    </subcellularLocation>
</comment>
<evidence type="ECO:0000256" key="3">
    <source>
        <dbReference type="ARBA" id="ARBA00023237"/>
    </source>
</evidence>
<dbReference type="PRINTS" id="PR01021">
    <property type="entry name" value="OMPADOMAIN"/>
</dbReference>
<dbReference type="EMBL" id="VRTY01000015">
    <property type="protein sequence ID" value="TXK49823.1"/>
    <property type="molecule type" value="Genomic_DNA"/>
</dbReference>
<comment type="caution">
    <text evidence="8">The sequence shown here is derived from an EMBL/GenBank/DDBJ whole genome shotgun (WGS) entry which is preliminary data.</text>
</comment>
<dbReference type="AlphaFoldDB" id="A0A5C8KC19"/>
<dbReference type="Pfam" id="PF00691">
    <property type="entry name" value="OmpA"/>
    <property type="match status" value="1"/>
</dbReference>
<evidence type="ECO:0000256" key="4">
    <source>
        <dbReference type="PROSITE-ProRule" id="PRU00473"/>
    </source>
</evidence>
<keyword evidence="6" id="KW-1133">Transmembrane helix</keyword>
<evidence type="ECO:0000256" key="2">
    <source>
        <dbReference type="ARBA" id="ARBA00023136"/>
    </source>
</evidence>
<keyword evidence="9" id="KW-1185">Reference proteome</keyword>
<organism evidence="8 9">
    <name type="scientific">Pontibacter qinzhouensis</name>
    <dbReference type="NCBI Taxonomy" id="2603253"/>
    <lineage>
        <taxon>Bacteria</taxon>
        <taxon>Pseudomonadati</taxon>
        <taxon>Bacteroidota</taxon>
        <taxon>Cytophagia</taxon>
        <taxon>Cytophagales</taxon>
        <taxon>Hymenobacteraceae</taxon>
        <taxon>Pontibacter</taxon>
    </lineage>
</organism>
<dbReference type="PROSITE" id="PS51123">
    <property type="entry name" value="OMPA_2"/>
    <property type="match status" value="1"/>
</dbReference>
<dbReference type="GO" id="GO:0009279">
    <property type="term" value="C:cell outer membrane"/>
    <property type="evidence" value="ECO:0007669"/>
    <property type="project" value="UniProtKB-SubCell"/>
</dbReference>
<dbReference type="Proteomes" id="UP000321926">
    <property type="component" value="Unassembled WGS sequence"/>
</dbReference>
<reference evidence="8 9" key="1">
    <citation type="submission" date="2019-08" db="EMBL/GenBank/DDBJ databases">
        <authorList>
            <person name="Shi S."/>
        </authorList>
    </citation>
    <scope>NUCLEOTIDE SEQUENCE [LARGE SCALE GENOMIC DNA]</scope>
    <source>
        <strain evidence="8 9">GY10130</strain>
    </source>
</reference>
<dbReference type="InterPro" id="IPR050330">
    <property type="entry name" value="Bact_OuterMem_StrucFunc"/>
</dbReference>
<feature type="transmembrane region" description="Helical" evidence="6">
    <location>
        <begin position="14"/>
        <end position="32"/>
    </location>
</feature>
<evidence type="ECO:0000256" key="5">
    <source>
        <dbReference type="SAM" id="MobiDB-lite"/>
    </source>
</evidence>
<dbReference type="InterPro" id="IPR006664">
    <property type="entry name" value="OMP_bac"/>
</dbReference>
<accession>A0A5C8KC19</accession>
<evidence type="ECO:0000256" key="1">
    <source>
        <dbReference type="ARBA" id="ARBA00004442"/>
    </source>
</evidence>
<dbReference type="CDD" id="cd07185">
    <property type="entry name" value="OmpA_C-like"/>
    <property type="match status" value="1"/>
</dbReference>
<evidence type="ECO:0000313" key="9">
    <source>
        <dbReference type="Proteomes" id="UP000321926"/>
    </source>
</evidence>
<dbReference type="Gene3D" id="3.30.1330.60">
    <property type="entry name" value="OmpA-like domain"/>
    <property type="match status" value="1"/>
</dbReference>
<feature type="domain" description="OmpA-like" evidence="7">
    <location>
        <begin position="88"/>
        <end position="207"/>
    </location>
</feature>
<sequence length="210" mass="23353">MADLDVQPKKNKPGWLWILLVALAIAILFFLMRGCNDDDRVETTDPATTDTTAAATTRDRDWNTVNFNAPRATYSEISDRDIEVRGNEDYAIYSLDETILFDVDQSNLRSGAEAKLKQITASVGQRFSGGDIRVYGHTDTQGSAGYNKELAEQRAESVKSWLTQNTDIDDDKISVHPVGESQPVASNETAEGRQQNRRVEIVARRGANNE</sequence>
<dbReference type="PANTHER" id="PTHR30329">
    <property type="entry name" value="STATOR ELEMENT OF FLAGELLAR MOTOR COMPLEX"/>
    <property type="match status" value="1"/>
</dbReference>
<evidence type="ECO:0000256" key="6">
    <source>
        <dbReference type="SAM" id="Phobius"/>
    </source>
</evidence>
<name>A0A5C8KC19_9BACT</name>
<gene>
    <name evidence="8" type="ORF">FVR03_05745</name>
</gene>